<sequence length="259" mass="28113">MSVPTPSLLAVDELPPWEVERAAGPSPWFLICDHAGTRIPRRLGTLGLDQTALASHIAWDIGAAAVARGLGAALNATVVLQPYSRLVIDCNRPPHSVDAIVSLSEHTTIPGNQAVSPAEATAREREIFAPYHACIRALLDERLQRGQPTLIIALHSFTPVYLGVARPWQVGVLYNRDARLAHALAQVLMAEGDLVVGDNEPYAVGDETDYAIPHHGEARGLAHVELEIRQDLIADAAGQRAWTQRLTRLLGRIERTLIA</sequence>
<protein>
    <submittedName>
        <fullName evidence="1">N-formylglutamate amidohydrolase</fullName>
    </submittedName>
</protein>
<keyword evidence="2" id="KW-1185">Reference proteome</keyword>
<dbReference type="PIRSF" id="PIRSF029730">
    <property type="entry name" value="UCP029730"/>
    <property type="match status" value="1"/>
</dbReference>
<dbReference type="SUPFAM" id="SSF53187">
    <property type="entry name" value="Zn-dependent exopeptidases"/>
    <property type="match status" value="1"/>
</dbReference>
<dbReference type="GO" id="GO:0016787">
    <property type="term" value="F:hydrolase activity"/>
    <property type="evidence" value="ECO:0007669"/>
    <property type="project" value="UniProtKB-KW"/>
</dbReference>
<comment type="caution">
    <text evidence="1">The sequence shown here is derived from an EMBL/GenBank/DDBJ whole genome shotgun (WGS) entry which is preliminary data.</text>
</comment>
<organism evidence="1 2">
    <name type="scientific">Candidatus Macondimonas diazotrophica</name>
    <dbReference type="NCBI Taxonomy" id="2305248"/>
    <lineage>
        <taxon>Bacteria</taxon>
        <taxon>Pseudomonadati</taxon>
        <taxon>Pseudomonadota</taxon>
        <taxon>Gammaproteobacteria</taxon>
        <taxon>Chromatiales</taxon>
        <taxon>Ectothiorhodospiraceae</taxon>
        <taxon>Candidatus Macondimonas</taxon>
    </lineage>
</organism>
<dbReference type="InterPro" id="IPR011227">
    <property type="entry name" value="UCP029730"/>
</dbReference>
<dbReference type="Proteomes" id="UP000297890">
    <property type="component" value="Unassembled WGS sequence"/>
</dbReference>
<dbReference type="AlphaFoldDB" id="A0A4Z0FEY7"/>
<evidence type="ECO:0000313" key="2">
    <source>
        <dbReference type="Proteomes" id="UP000297890"/>
    </source>
</evidence>
<dbReference type="InterPro" id="IPR007709">
    <property type="entry name" value="N-FG_amidohydro"/>
</dbReference>
<evidence type="ECO:0000313" key="1">
    <source>
        <dbReference type="EMBL" id="TFZ84212.1"/>
    </source>
</evidence>
<dbReference type="Pfam" id="PF05013">
    <property type="entry name" value="FGase"/>
    <property type="match status" value="1"/>
</dbReference>
<dbReference type="Gene3D" id="3.40.630.40">
    <property type="entry name" value="Zn-dependent exopeptidases"/>
    <property type="match status" value="1"/>
</dbReference>
<dbReference type="EMBL" id="SRIO01000001">
    <property type="protein sequence ID" value="TFZ84212.1"/>
    <property type="molecule type" value="Genomic_DNA"/>
</dbReference>
<proteinExistence type="predicted"/>
<name>A0A4Z0FEY7_9GAMM</name>
<gene>
    <name evidence="1" type="ORF">E4680_01375</name>
</gene>
<dbReference type="RefSeq" id="WP_135280572.1">
    <property type="nucleotide sequence ID" value="NZ_SRIO01000001.1"/>
</dbReference>
<keyword evidence="1" id="KW-0378">Hydrolase</keyword>
<accession>A0A4Z0FEY7</accession>
<dbReference type="OrthoDB" id="9815326at2"/>
<reference evidence="1 2" key="1">
    <citation type="journal article" date="2019" name="ISME J.">
        <title>Candidatus Macondimonas diazotrophica, a novel gammaproteobacterial genus dominating crude-oil-contaminated coastal sediments.</title>
        <authorList>
            <person name="Karthikeyan S."/>
            <person name="Konstantinidis K."/>
        </authorList>
    </citation>
    <scope>NUCLEOTIDE SEQUENCE [LARGE SCALE GENOMIC DNA]</scope>
    <source>
        <strain evidence="1 2">KTK01</strain>
    </source>
</reference>